<dbReference type="PANTHER" id="PTHR42883">
    <property type="entry name" value="GLUCOSE-1-PHOSPHATE THYMIDYLTRANSFERASE"/>
    <property type="match status" value="1"/>
</dbReference>
<dbReference type="EMBL" id="JAIZAY010000018">
    <property type="protein sequence ID" value="KAJ8025146.1"/>
    <property type="molecule type" value="Genomic_DNA"/>
</dbReference>
<dbReference type="AlphaFoldDB" id="A0A9Q1BEU0"/>
<sequence>MKALILAAGYGTRLQRDIQNDTSGKFNHLAGVPKPLLPIGSLPLSSHLMTMLQRVDTRIDQIYLVTNGLYECQFLKWAEGWPAVKIISDGTMSNEERPGAVGCISLVIESESIQDDLLVLGGDNLFYEDFRIEDFLDCFEKKLSTSGSLVTTCICSDEATWKSGIVEIDEEDRIASFLEKVGPEKTSSRLAVPCFYIFSKGSLHHVAKFLDEKKNLPLKDRDAPGHFVKYLSERDPVFTFQISGRFDVGSLESYRLCHNYFLSKK</sequence>
<dbReference type="Proteomes" id="UP001152320">
    <property type="component" value="Chromosome 18"/>
</dbReference>
<organism evidence="2 3">
    <name type="scientific">Holothuria leucospilota</name>
    <name type="common">Black long sea cucumber</name>
    <name type="synonym">Mertensiothuria leucospilota</name>
    <dbReference type="NCBI Taxonomy" id="206669"/>
    <lineage>
        <taxon>Eukaryota</taxon>
        <taxon>Metazoa</taxon>
        <taxon>Echinodermata</taxon>
        <taxon>Eleutherozoa</taxon>
        <taxon>Echinozoa</taxon>
        <taxon>Holothuroidea</taxon>
        <taxon>Aspidochirotacea</taxon>
        <taxon>Aspidochirotida</taxon>
        <taxon>Holothuriidae</taxon>
        <taxon>Holothuria</taxon>
    </lineage>
</organism>
<reference evidence="2" key="1">
    <citation type="submission" date="2021-10" db="EMBL/GenBank/DDBJ databases">
        <title>Tropical sea cucumber genome reveals ecological adaptation and Cuvierian tubules defense mechanism.</title>
        <authorList>
            <person name="Chen T."/>
        </authorList>
    </citation>
    <scope>NUCLEOTIDE SEQUENCE</scope>
    <source>
        <strain evidence="2">Nanhai2018</strain>
        <tissue evidence="2">Muscle</tissue>
    </source>
</reference>
<dbReference type="Gene3D" id="3.90.550.10">
    <property type="entry name" value="Spore Coat Polysaccharide Biosynthesis Protein SpsA, Chain A"/>
    <property type="match status" value="1"/>
</dbReference>
<proteinExistence type="predicted"/>
<comment type="caution">
    <text evidence="2">The sequence shown here is derived from an EMBL/GenBank/DDBJ whole genome shotgun (WGS) entry which is preliminary data.</text>
</comment>
<dbReference type="InterPro" id="IPR005835">
    <property type="entry name" value="NTP_transferase_dom"/>
</dbReference>
<dbReference type="SUPFAM" id="SSF53448">
    <property type="entry name" value="Nucleotide-diphospho-sugar transferases"/>
    <property type="match status" value="1"/>
</dbReference>
<name>A0A9Q1BEU0_HOLLE</name>
<keyword evidence="3" id="KW-1185">Reference proteome</keyword>
<dbReference type="PANTHER" id="PTHR42883:SF2">
    <property type="entry name" value="THYMIDYLYLTRANSFERASE"/>
    <property type="match status" value="1"/>
</dbReference>
<evidence type="ECO:0000313" key="2">
    <source>
        <dbReference type="EMBL" id="KAJ8025146.1"/>
    </source>
</evidence>
<protein>
    <submittedName>
        <fullName evidence="2">Mannose-1-phosphate guanyltransferase beta</fullName>
    </submittedName>
</protein>
<gene>
    <name evidence="2" type="ORF">HOLleu_35268</name>
</gene>
<accession>A0A9Q1BEU0</accession>
<evidence type="ECO:0000313" key="3">
    <source>
        <dbReference type="Proteomes" id="UP001152320"/>
    </source>
</evidence>
<dbReference type="Pfam" id="PF00483">
    <property type="entry name" value="NTP_transferase"/>
    <property type="match status" value="1"/>
</dbReference>
<dbReference type="OrthoDB" id="6339427at2759"/>
<dbReference type="InterPro" id="IPR029044">
    <property type="entry name" value="Nucleotide-diphossugar_trans"/>
</dbReference>
<feature type="domain" description="Nucleotidyl transferase" evidence="1">
    <location>
        <begin position="2"/>
        <end position="258"/>
    </location>
</feature>
<evidence type="ECO:0000259" key="1">
    <source>
        <dbReference type="Pfam" id="PF00483"/>
    </source>
</evidence>